<organism evidence="1 2">
    <name type="scientific">Nocardioides koreensis</name>
    <dbReference type="NCBI Taxonomy" id="433651"/>
    <lineage>
        <taxon>Bacteria</taxon>
        <taxon>Bacillati</taxon>
        <taxon>Actinomycetota</taxon>
        <taxon>Actinomycetes</taxon>
        <taxon>Propionibacteriales</taxon>
        <taxon>Nocardioidaceae</taxon>
        <taxon>Nocardioides</taxon>
    </lineage>
</organism>
<sequence length="60" mass="6550">MFDHHCTACDKRQLIFPSQITAMTNTEQGIVVSFTCWCGNAQTMVTGRAAARSEKVTLAA</sequence>
<keyword evidence="2" id="KW-1185">Reference proteome</keyword>
<proteinExistence type="predicted"/>
<protein>
    <recommendedName>
        <fullName evidence="3">TFIIS-type domain-containing protein</fullName>
    </recommendedName>
</protein>
<comment type="caution">
    <text evidence="1">The sequence shown here is derived from an EMBL/GenBank/DDBJ whole genome shotgun (WGS) entry which is preliminary data.</text>
</comment>
<reference evidence="2" key="1">
    <citation type="journal article" date="2019" name="Int. J. Syst. Evol. Microbiol.">
        <title>The Global Catalogue of Microorganisms (GCM) 10K type strain sequencing project: providing services to taxonomists for standard genome sequencing and annotation.</title>
        <authorList>
            <consortium name="The Broad Institute Genomics Platform"/>
            <consortium name="The Broad Institute Genome Sequencing Center for Infectious Disease"/>
            <person name="Wu L."/>
            <person name="Ma J."/>
        </authorList>
    </citation>
    <scope>NUCLEOTIDE SEQUENCE [LARGE SCALE GENOMIC DNA]</scope>
    <source>
        <strain evidence="2">JCM 16022</strain>
    </source>
</reference>
<dbReference type="RefSeq" id="WP_344147997.1">
    <property type="nucleotide sequence ID" value="NZ_BAAAQR010000002.1"/>
</dbReference>
<dbReference type="EMBL" id="BAAAQR010000002">
    <property type="protein sequence ID" value="GAA2139384.1"/>
    <property type="molecule type" value="Genomic_DNA"/>
</dbReference>
<name>A0ABP5L3L6_9ACTN</name>
<evidence type="ECO:0000313" key="2">
    <source>
        <dbReference type="Proteomes" id="UP001501771"/>
    </source>
</evidence>
<gene>
    <name evidence="1" type="ORF">GCM10009844_08110</name>
</gene>
<dbReference type="Proteomes" id="UP001501771">
    <property type="component" value="Unassembled WGS sequence"/>
</dbReference>
<evidence type="ECO:0000313" key="1">
    <source>
        <dbReference type="EMBL" id="GAA2139384.1"/>
    </source>
</evidence>
<evidence type="ECO:0008006" key="3">
    <source>
        <dbReference type="Google" id="ProtNLM"/>
    </source>
</evidence>
<accession>A0ABP5L3L6</accession>